<accession>V4B5J3</accession>
<dbReference type="RefSeq" id="XP_009065539.1">
    <property type="nucleotide sequence ID" value="XM_009067291.1"/>
</dbReference>
<dbReference type="FunFam" id="4.10.410.10:FF:000004">
    <property type="entry name" value="Tissue factor pathway inhibitor"/>
    <property type="match status" value="1"/>
</dbReference>
<dbReference type="SUPFAM" id="SSF57362">
    <property type="entry name" value="BPTI-like"/>
    <property type="match status" value="1"/>
</dbReference>
<dbReference type="InterPro" id="IPR050098">
    <property type="entry name" value="TFPI/VKTCI-like"/>
</dbReference>
<evidence type="ECO:0000256" key="1">
    <source>
        <dbReference type="ARBA" id="ARBA00023157"/>
    </source>
</evidence>
<dbReference type="KEGG" id="lgi:LOTGIDRAFT_132911"/>
<keyword evidence="4" id="KW-1185">Reference proteome</keyword>
<sequence>CSLPPVSGMCRAYFPRWYFNPATSLCEKFIYGGCGGNDNSFDRPEECYKRCKSVNLKSVISVTCCNFVTL</sequence>
<dbReference type="AlphaFoldDB" id="V4B5J3"/>
<dbReference type="SMART" id="SM00131">
    <property type="entry name" value="KU"/>
    <property type="match status" value="1"/>
</dbReference>
<keyword evidence="1" id="KW-1015">Disulfide bond</keyword>
<dbReference type="GO" id="GO:0004867">
    <property type="term" value="F:serine-type endopeptidase inhibitor activity"/>
    <property type="evidence" value="ECO:0007669"/>
    <property type="project" value="InterPro"/>
</dbReference>
<evidence type="ECO:0000259" key="2">
    <source>
        <dbReference type="PROSITE" id="PS50279"/>
    </source>
</evidence>
<dbReference type="CTD" id="20233362"/>
<dbReference type="OMA" id="AENECET"/>
<gene>
    <name evidence="3" type="ORF">LOTGIDRAFT_132911</name>
</gene>
<dbReference type="HOGENOM" id="CLU_164133_4_0_1"/>
<evidence type="ECO:0000313" key="3">
    <source>
        <dbReference type="EMBL" id="ESO83754.1"/>
    </source>
</evidence>
<organism evidence="3 4">
    <name type="scientific">Lottia gigantea</name>
    <name type="common">Giant owl limpet</name>
    <dbReference type="NCBI Taxonomy" id="225164"/>
    <lineage>
        <taxon>Eukaryota</taxon>
        <taxon>Metazoa</taxon>
        <taxon>Spiralia</taxon>
        <taxon>Lophotrochozoa</taxon>
        <taxon>Mollusca</taxon>
        <taxon>Gastropoda</taxon>
        <taxon>Patellogastropoda</taxon>
        <taxon>Lottioidea</taxon>
        <taxon>Lottiidae</taxon>
        <taxon>Lottia</taxon>
    </lineage>
</organism>
<dbReference type="InterPro" id="IPR020901">
    <property type="entry name" value="Prtase_inh_Kunz-CS"/>
</dbReference>
<dbReference type="GeneID" id="20233362"/>
<dbReference type="CDD" id="cd00109">
    <property type="entry name" value="Kunitz-type"/>
    <property type="match status" value="1"/>
</dbReference>
<name>V4B5J3_LOTGI</name>
<dbReference type="OrthoDB" id="4473401at2759"/>
<dbReference type="InterPro" id="IPR036880">
    <property type="entry name" value="Kunitz_BPTI_sf"/>
</dbReference>
<dbReference type="PANTHER" id="PTHR10083">
    <property type="entry name" value="KUNITZ-TYPE PROTEASE INHIBITOR-RELATED"/>
    <property type="match status" value="1"/>
</dbReference>
<dbReference type="PROSITE" id="PS50279">
    <property type="entry name" value="BPTI_KUNITZ_2"/>
    <property type="match status" value="1"/>
</dbReference>
<feature type="domain" description="BPTI/Kunitz inhibitor" evidence="2">
    <location>
        <begin position="1"/>
        <end position="51"/>
    </location>
</feature>
<reference evidence="3 4" key="1">
    <citation type="journal article" date="2013" name="Nature">
        <title>Insights into bilaterian evolution from three spiralian genomes.</title>
        <authorList>
            <person name="Simakov O."/>
            <person name="Marletaz F."/>
            <person name="Cho S.J."/>
            <person name="Edsinger-Gonzales E."/>
            <person name="Havlak P."/>
            <person name="Hellsten U."/>
            <person name="Kuo D.H."/>
            <person name="Larsson T."/>
            <person name="Lv J."/>
            <person name="Arendt D."/>
            <person name="Savage R."/>
            <person name="Osoegawa K."/>
            <person name="de Jong P."/>
            <person name="Grimwood J."/>
            <person name="Chapman J.A."/>
            <person name="Shapiro H."/>
            <person name="Aerts A."/>
            <person name="Otillar R.P."/>
            <person name="Terry A.Y."/>
            <person name="Boore J.L."/>
            <person name="Grigoriev I.V."/>
            <person name="Lindberg D.R."/>
            <person name="Seaver E.C."/>
            <person name="Weisblat D.A."/>
            <person name="Putnam N.H."/>
            <person name="Rokhsar D.S."/>
        </authorList>
    </citation>
    <scope>NUCLEOTIDE SEQUENCE [LARGE SCALE GENOMIC DNA]</scope>
</reference>
<dbReference type="EMBL" id="KB203598">
    <property type="protein sequence ID" value="ESO83754.1"/>
    <property type="molecule type" value="Genomic_DNA"/>
</dbReference>
<dbReference type="Pfam" id="PF00014">
    <property type="entry name" value="Kunitz_BPTI"/>
    <property type="match status" value="1"/>
</dbReference>
<dbReference type="PRINTS" id="PR00759">
    <property type="entry name" value="BASICPTASE"/>
</dbReference>
<dbReference type="PROSITE" id="PS00280">
    <property type="entry name" value="BPTI_KUNITZ_1"/>
    <property type="match status" value="1"/>
</dbReference>
<dbReference type="Proteomes" id="UP000030746">
    <property type="component" value="Unassembled WGS sequence"/>
</dbReference>
<dbReference type="InterPro" id="IPR002223">
    <property type="entry name" value="Kunitz_BPTI"/>
</dbReference>
<proteinExistence type="predicted"/>
<dbReference type="GO" id="GO:0005615">
    <property type="term" value="C:extracellular space"/>
    <property type="evidence" value="ECO:0007669"/>
    <property type="project" value="TreeGrafter"/>
</dbReference>
<dbReference type="Gene3D" id="4.10.410.10">
    <property type="entry name" value="Pancreatic trypsin inhibitor Kunitz domain"/>
    <property type="match status" value="1"/>
</dbReference>
<dbReference type="PANTHER" id="PTHR10083:SF374">
    <property type="entry name" value="BPTI_KUNITZ INHIBITOR DOMAIN-CONTAINING PROTEIN"/>
    <property type="match status" value="1"/>
</dbReference>
<feature type="non-terminal residue" evidence="3">
    <location>
        <position position="1"/>
    </location>
</feature>
<protein>
    <recommendedName>
        <fullName evidence="2">BPTI/Kunitz inhibitor domain-containing protein</fullName>
    </recommendedName>
</protein>
<evidence type="ECO:0000313" key="4">
    <source>
        <dbReference type="Proteomes" id="UP000030746"/>
    </source>
</evidence>